<keyword evidence="3" id="KW-1185">Reference proteome</keyword>
<comment type="caution">
    <text evidence="2">The sequence shown here is derived from an EMBL/GenBank/DDBJ whole genome shotgun (WGS) entry which is preliminary data.</text>
</comment>
<name>A0A081N9Q8_9GAMM</name>
<dbReference type="eggNOG" id="COG1794">
    <property type="taxonomic scope" value="Bacteria"/>
</dbReference>
<evidence type="ECO:0000256" key="1">
    <source>
        <dbReference type="ARBA" id="ARBA00023235"/>
    </source>
</evidence>
<evidence type="ECO:0000313" key="3">
    <source>
        <dbReference type="Proteomes" id="UP000028006"/>
    </source>
</evidence>
<protein>
    <submittedName>
        <fullName evidence="2">Aspartate racemase</fullName>
    </submittedName>
</protein>
<dbReference type="SUPFAM" id="SSF53681">
    <property type="entry name" value="Aspartate/glutamate racemase"/>
    <property type="match status" value="2"/>
</dbReference>
<sequence>MIQKTNQRMGIIGGMGNEAMVDLFEKMASYPEHKDREFIAFGNSRLAYKPDEVMHKWLPSDPPELPKIDTTHYTLAFMQHLGADLTGLACNSGHEHFRKVLPQLSLPFVDMLKYTAMTLEGTTDNVLVMGVNSLVDSGLYQSALAEQGVESTKPSPENQKKVMDAIYNPLFGIKTAQITPQAEALLCEVIRSESETQGCSKVVLGCTELPLALTQQSVQRFKQQGMIPDHIEVIDASQRLAEALVKGTGERQKLDKSLNDYFGTYTDWFQPISIKVSSLQSAAIIQKEIFSHTARYLADRNASIKGSYMHLPTLFFRENDTDIETSLSELNIRVHNEGEPLADYIESYLKDFFTDELLSL</sequence>
<dbReference type="EMBL" id="JOKG01000001">
    <property type="protein sequence ID" value="KEQ15181.1"/>
    <property type="molecule type" value="Genomic_DNA"/>
</dbReference>
<dbReference type="InterPro" id="IPR001920">
    <property type="entry name" value="Asp/Glu_race"/>
</dbReference>
<proteinExistence type="predicted"/>
<dbReference type="Gene3D" id="3.40.50.1860">
    <property type="match status" value="2"/>
</dbReference>
<dbReference type="Pfam" id="PF01177">
    <property type="entry name" value="Asp_Glu_race"/>
    <property type="match status" value="1"/>
</dbReference>
<dbReference type="PANTHER" id="PTHR21198:SF7">
    <property type="entry name" value="ASPARTATE-GLUTAMATE RACEMASE FAMILY"/>
    <property type="match status" value="1"/>
</dbReference>
<dbReference type="RefSeq" id="WP_034872325.1">
    <property type="nucleotide sequence ID" value="NZ_JOKG01000001.1"/>
</dbReference>
<keyword evidence="1" id="KW-0413">Isomerase</keyword>
<dbReference type="AlphaFoldDB" id="A0A081N9Q8"/>
<dbReference type="GO" id="GO:0047661">
    <property type="term" value="F:amino-acid racemase activity"/>
    <property type="evidence" value="ECO:0007669"/>
    <property type="project" value="InterPro"/>
</dbReference>
<dbReference type="InterPro" id="IPR015942">
    <property type="entry name" value="Asp/Glu/hydantoin_racemase"/>
</dbReference>
<dbReference type="PANTHER" id="PTHR21198">
    <property type="entry name" value="GLUTAMATE RACEMASE"/>
    <property type="match status" value="1"/>
</dbReference>
<evidence type="ECO:0000313" key="2">
    <source>
        <dbReference type="EMBL" id="KEQ15181.1"/>
    </source>
</evidence>
<dbReference type="Proteomes" id="UP000028006">
    <property type="component" value="Unassembled WGS sequence"/>
</dbReference>
<organism evidence="2 3">
    <name type="scientific">Endozoicomonas montiporae</name>
    <dbReference type="NCBI Taxonomy" id="1027273"/>
    <lineage>
        <taxon>Bacteria</taxon>
        <taxon>Pseudomonadati</taxon>
        <taxon>Pseudomonadota</taxon>
        <taxon>Gammaproteobacteria</taxon>
        <taxon>Oceanospirillales</taxon>
        <taxon>Endozoicomonadaceae</taxon>
        <taxon>Endozoicomonas</taxon>
    </lineage>
</organism>
<accession>A0A081N9Q8</accession>
<gene>
    <name evidence="2" type="ORF">GZ77_00310</name>
</gene>
<reference evidence="2 3" key="1">
    <citation type="submission" date="2014-06" db="EMBL/GenBank/DDBJ databases">
        <title>Whole Genome Sequences of Three Symbiotic Endozoicomonas Bacteria.</title>
        <authorList>
            <person name="Neave M.J."/>
            <person name="Apprill A."/>
            <person name="Voolstra C.R."/>
        </authorList>
    </citation>
    <scope>NUCLEOTIDE SEQUENCE [LARGE SCALE GENOMIC DNA]</scope>
    <source>
        <strain evidence="2 3">LMG 24815</strain>
    </source>
</reference>